<feature type="compositionally biased region" description="Acidic residues" evidence="1">
    <location>
        <begin position="138"/>
        <end position="154"/>
    </location>
</feature>
<dbReference type="OrthoDB" id="2565191at2759"/>
<evidence type="ECO:0000313" key="3">
    <source>
        <dbReference type="Proteomes" id="UP000238350"/>
    </source>
</evidence>
<accession>A0A2T0FL69</accession>
<keyword evidence="3" id="KW-1185">Reference proteome</keyword>
<dbReference type="AlphaFoldDB" id="A0A2T0FL69"/>
<dbReference type="RefSeq" id="XP_024665686.1">
    <property type="nucleotide sequence ID" value="XM_024809918.1"/>
</dbReference>
<name>A0A2T0FL69_9ASCO</name>
<comment type="caution">
    <text evidence="2">The sequence shown here is derived from an EMBL/GenBank/DDBJ whole genome shotgun (WGS) entry which is preliminary data.</text>
</comment>
<dbReference type="PANTHER" id="PTHR28054">
    <property type="entry name" value="RNA POLYMERASE I-SPECIFIC TRANSCRIPTION INITIATION FACTOR RRN10"/>
    <property type="match status" value="1"/>
</dbReference>
<dbReference type="InterPro" id="IPR022793">
    <property type="entry name" value="Rrn10"/>
</dbReference>
<proteinExistence type="predicted"/>
<dbReference type="STRING" id="45607.A0A2T0FL69"/>
<reference evidence="2 3" key="1">
    <citation type="submission" date="2017-04" db="EMBL/GenBank/DDBJ databases">
        <title>Genome sequencing of [Candida] sorbophila.</title>
        <authorList>
            <person name="Ahn J.O."/>
        </authorList>
    </citation>
    <scope>NUCLEOTIDE SEQUENCE [LARGE SCALE GENOMIC DNA]</scope>
    <source>
        <strain evidence="2 3">DS02</strain>
    </source>
</reference>
<evidence type="ECO:0000313" key="2">
    <source>
        <dbReference type="EMBL" id="PRT55741.1"/>
    </source>
</evidence>
<evidence type="ECO:0000256" key="1">
    <source>
        <dbReference type="SAM" id="MobiDB-lite"/>
    </source>
</evidence>
<dbReference type="EMBL" id="NDIQ01000022">
    <property type="protein sequence ID" value="PRT55741.1"/>
    <property type="molecule type" value="Genomic_DNA"/>
</dbReference>
<gene>
    <name evidence="2" type="ORF">B9G98_03361</name>
</gene>
<dbReference type="Proteomes" id="UP000238350">
    <property type="component" value="Unassembled WGS sequence"/>
</dbReference>
<protein>
    <submittedName>
        <fullName evidence="2">Uncharacterized protein</fullName>
    </submittedName>
</protein>
<dbReference type="PANTHER" id="PTHR28054:SF1">
    <property type="entry name" value="RNA POLYMERASE I-SPECIFIC TRANSCRIPTION INITIATION FACTOR RRN10"/>
    <property type="match status" value="1"/>
</dbReference>
<dbReference type="GeneID" id="36517109"/>
<dbReference type="GO" id="GO:0006360">
    <property type="term" value="P:transcription by RNA polymerase I"/>
    <property type="evidence" value="ECO:0007669"/>
    <property type="project" value="InterPro"/>
</dbReference>
<dbReference type="Pfam" id="PF05234">
    <property type="entry name" value="UAF_Rrn10"/>
    <property type="match status" value="1"/>
</dbReference>
<organism evidence="2 3">
    <name type="scientific">Wickerhamiella sorbophila</name>
    <dbReference type="NCBI Taxonomy" id="45607"/>
    <lineage>
        <taxon>Eukaryota</taxon>
        <taxon>Fungi</taxon>
        <taxon>Dikarya</taxon>
        <taxon>Ascomycota</taxon>
        <taxon>Saccharomycotina</taxon>
        <taxon>Dipodascomycetes</taxon>
        <taxon>Dipodascales</taxon>
        <taxon>Trichomonascaceae</taxon>
        <taxon>Wickerhamiella</taxon>
    </lineage>
</organism>
<sequence>MDPLRRKPKKVYDACAGRIRNTVQDKTYAMIHDDMKQPVGPDDVLLEVPNIDYVPVIESSDLPNSDLMTAIHYYASEYYRKTGNEEMYESLDGTALIAIAVALEESIKERLGETGHLQWAEDENENQSMDDLPLAESSSEEQVEEEAQSSSSED</sequence>
<feature type="region of interest" description="Disordered" evidence="1">
    <location>
        <begin position="114"/>
        <end position="154"/>
    </location>
</feature>